<feature type="compositionally biased region" description="Low complexity" evidence="1">
    <location>
        <begin position="266"/>
        <end position="314"/>
    </location>
</feature>
<gene>
    <name evidence="2" type="ORF">PCOR1329_LOCUS77087</name>
</gene>
<evidence type="ECO:0000313" key="2">
    <source>
        <dbReference type="EMBL" id="CAK0899619.1"/>
    </source>
</evidence>
<feature type="region of interest" description="Disordered" evidence="1">
    <location>
        <begin position="149"/>
        <end position="179"/>
    </location>
</feature>
<dbReference type="Proteomes" id="UP001189429">
    <property type="component" value="Unassembled WGS sequence"/>
</dbReference>
<feature type="region of interest" description="Disordered" evidence="1">
    <location>
        <begin position="1"/>
        <end position="135"/>
    </location>
</feature>
<feature type="compositionally biased region" description="Low complexity" evidence="1">
    <location>
        <begin position="156"/>
        <end position="175"/>
    </location>
</feature>
<sequence length="314" mass="32797">MPGRAARGGTLAPKVARSWAHWARPRAGAAARAPRFYPQAGPGPWVEPQVPRRSPSVEDEDEEEDEEEEEDLAIRPSPRPAHGSGGGQLAHDPHLEVGVPVDTGEVVEPRGVVRRDLELEPGPQQAPLGRARAGPGQLLLHRGGEAAVRTGLAASREPGAPQRRPRGGQRPLQQPTRVPLGEPVFLTSLMSSSATKPFSSKTRFLSEFQSVFSSRRPWWSASSFRGCAGSSPLWTQEAPASTVAAAALSPVAVSGVLCTRPPIRPRPSSTSTDSPARRSSAAAASPAAPAPTTTATHSGDAVTTAAVPAPASLA</sequence>
<evidence type="ECO:0000313" key="3">
    <source>
        <dbReference type="Proteomes" id="UP001189429"/>
    </source>
</evidence>
<organism evidence="2 3">
    <name type="scientific">Prorocentrum cordatum</name>
    <dbReference type="NCBI Taxonomy" id="2364126"/>
    <lineage>
        <taxon>Eukaryota</taxon>
        <taxon>Sar</taxon>
        <taxon>Alveolata</taxon>
        <taxon>Dinophyceae</taxon>
        <taxon>Prorocentrales</taxon>
        <taxon>Prorocentraceae</taxon>
        <taxon>Prorocentrum</taxon>
    </lineage>
</organism>
<feature type="compositionally biased region" description="Acidic residues" evidence="1">
    <location>
        <begin position="57"/>
        <end position="71"/>
    </location>
</feature>
<reference evidence="2" key="1">
    <citation type="submission" date="2023-10" db="EMBL/GenBank/DDBJ databases">
        <authorList>
            <person name="Chen Y."/>
            <person name="Shah S."/>
            <person name="Dougan E. K."/>
            <person name="Thang M."/>
            <person name="Chan C."/>
        </authorList>
    </citation>
    <scope>NUCLEOTIDE SEQUENCE [LARGE SCALE GENOMIC DNA]</scope>
</reference>
<feature type="region of interest" description="Disordered" evidence="1">
    <location>
        <begin position="258"/>
        <end position="314"/>
    </location>
</feature>
<accession>A0ABN9XIL3</accession>
<feature type="compositionally biased region" description="Basic and acidic residues" evidence="1">
    <location>
        <begin position="107"/>
        <end position="118"/>
    </location>
</feature>
<evidence type="ECO:0000256" key="1">
    <source>
        <dbReference type="SAM" id="MobiDB-lite"/>
    </source>
</evidence>
<name>A0ABN9XIL3_9DINO</name>
<feature type="compositionally biased region" description="Low complexity" evidence="1">
    <location>
        <begin position="25"/>
        <end position="35"/>
    </location>
</feature>
<keyword evidence="3" id="KW-1185">Reference proteome</keyword>
<protein>
    <submittedName>
        <fullName evidence="2">Uncharacterized protein</fullName>
    </submittedName>
</protein>
<dbReference type="EMBL" id="CAUYUJ010020634">
    <property type="protein sequence ID" value="CAK0899619.1"/>
    <property type="molecule type" value="Genomic_DNA"/>
</dbReference>
<comment type="caution">
    <text evidence="2">The sequence shown here is derived from an EMBL/GenBank/DDBJ whole genome shotgun (WGS) entry which is preliminary data.</text>
</comment>
<proteinExistence type="predicted"/>